<evidence type="ECO:0008006" key="4">
    <source>
        <dbReference type="Google" id="ProtNLM"/>
    </source>
</evidence>
<reference evidence="3" key="1">
    <citation type="journal article" date="2019" name="Int. J. Syst. Evol. Microbiol.">
        <title>The Global Catalogue of Microorganisms (GCM) 10K type strain sequencing project: providing services to taxonomists for standard genome sequencing and annotation.</title>
        <authorList>
            <consortium name="The Broad Institute Genomics Platform"/>
            <consortium name="The Broad Institute Genome Sequencing Center for Infectious Disease"/>
            <person name="Wu L."/>
            <person name="Ma J."/>
        </authorList>
    </citation>
    <scope>NUCLEOTIDE SEQUENCE [LARGE SCALE GENOMIC DNA]</scope>
    <source>
        <strain evidence="3">CCUG 57508</strain>
    </source>
</reference>
<keyword evidence="1" id="KW-0812">Transmembrane</keyword>
<proteinExistence type="predicted"/>
<feature type="transmembrane region" description="Helical" evidence="1">
    <location>
        <begin position="224"/>
        <end position="243"/>
    </location>
</feature>
<keyword evidence="1" id="KW-0472">Membrane</keyword>
<evidence type="ECO:0000256" key="1">
    <source>
        <dbReference type="SAM" id="Phobius"/>
    </source>
</evidence>
<keyword evidence="3" id="KW-1185">Reference proteome</keyword>
<evidence type="ECO:0000313" key="2">
    <source>
        <dbReference type="EMBL" id="MFD1053750.1"/>
    </source>
</evidence>
<dbReference type="Proteomes" id="UP001597046">
    <property type="component" value="Unassembled WGS sequence"/>
</dbReference>
<name>A0ABW3MWE8_9MICO</name>
<sequence>MSAPTTNIPVAVPAGAASSASGASGGQPGQPRTIAGSLPSARSIAGRLLHGTPGRMRLFGLLGVLAAVLLGAISANALLASQAAVERAANNTEQVVRVQSIHVDLLRADAVATNAFLVGGLESADARLKYEQALSRVATSLAKAAAAQPADGNALGALSVKVQAYAALVEQARSNNRLGLPVGAQYLTQASAGLRADAIPIVTQIVKANEDRSRKEFDRSNSSLQLLVGVVSLIGLVALAVWLARRTHRYLNRSLSGAIALLLVALFVAATQISGIGTATRDVSRGNFQQAVSLANITTAANDARANESLTLIRRGSGASNEASWKTDRGDVENGLDGIRNGAELSSLWGSYAAAHERVRKLDDGGRWDDAVKASTSTAATGAAGTFDAFDQQVAQARDDAGKSAVTALQGLGGGAPLFAVLVALAALVASWLIVRGVGQRIEEYR</sequence>
<dbReference type="RefSeq" id="WP_386051472.1">
    <property type="nucleotide sequence ID" value="NZ_JBHTKH010000002.1"/>
</dbReference>
<dbReference type="EMBL" id="JBHTKH010000002">
    <property type="protein sequence ID" value="MFD1053750.1"/>
    <property type="molecule type" value="Genomic_DNA"/>
</dbReference>
<evidence type="ECO:0000313" key="3">
    <source>
        <dbReference type="Proteomes" id="UP001597046"/>
    </source>
</evidence>
<organism evidence="2 3">
    <name type="scientific">Terrabacter terrigena</name>
    <dbReference type="NCBI Taxonomy" id="574718"/>
    <lineage>
        <taxon>Bacteria</taxon>
        <taxon>Bacillati</taxon>
        <taxon>Actinomycetota</taxon>
        <taxon>Actinomycetes</taxon>
        <taxon>Micrococcales</taxon>
        <taxon>Intrasporangiaceae</taxon>
        <taxon>Terrabacter</taxon>
    </lineage>
</organism>
<gene>
    <name evidence="2" type="ORF">ACFQ2V_05470</name>
</gene>
<feature type="transmembrane region" description="Helical" evidence="1">
    <location>
        <begin position="58"/>
        <end position="79"/>
    </location>
</feature>
<feature type="transmembrane region" description="Helical" evidence="1">
    <location>
        <begin position="255"/>
        <end position="276"/>
    </location>
</feature>
<accession>A0ABW3MWE8</accession>
<protein>
    <recommendedName>
        <fullName evidence="4">Chemotaxis methyl-accepting receptor HlyB-like 4HB MCP domain-containing protein</fullName>
    </recommendedName>
</protein>
<keyword evidence="1" id="KW-1133">Transmembrane helix</keyword>
<feature type="transmembrane region" description="Helical" evidence="1">
    <location>
        <begin position="416"/>
        <end position="435"/>
    </location>
</feature>
<comment type="caution">
    <text evidence="2">The sequence shown here is derived from an EMBL/GenBank/DDBJ whole genome shotgun (WGS) entry which is preliminary data.</text>
</comment>